<accession>A0ABS0EIM0</accession>
<evidence type="ECO:0000256" key="1">
    <source>
        <dbReference type="ARBA" id="ARBA00022729"/>
    </source>
</evidence>
<keyword evidence="1 2" id="KW-0732">Signal</keyword>
<organism evidence="4 5">
    <name type="scientific">Winogradskyella marina</name>
    <dbReference type="NCBI Taxonomy" id="2785530"/>
    <lineage>
        <taxon>Bacteria</taxon>
        <taxon>Pseudomonadati</taxon>
        <taxon>Bacteroidota</taxon>
        <taxon>Flavobacteriia</taxon>
        <taxon>Flavobacteriales</taxon>
        <taxon>Flavobacteriaceae</taxon>
        <taxon>Winogradskyella</taxon>
    </lineage>
</organism>
<protein>
    <submittedName>
        <fullName evidence="4">T9SS type A sorting domain-containing protein</fullName>
    </submittedName>
</protein>
<feature type="chain" id="PRO_5045755111" evidence="2">
    <location>
        <begin position="19"/>
        <end position="116"/>
    </location>
</feature>
<gene>
    <name evidence="4" type="ORF">ITJ86_05420</name>
</gene>
<dbReference type="Pfam" id="PF18962">
    <property type="entry name" value="Por_Secre_tail"/>
    <property type="match status" value="1"/>
</dbReference>
<sequence>MKIRLLFILFFITAYSYAQVSTSQIENNGTSLNSVEIQNNEFTIAPNPAKNKLNIKFQNRVEDLKLEVFDVLGKRIYKGVISKLESSIDVSNWKSGVYLVRISDDTETQTKRFIKQ</sequence>
<feature type="domain" description="Secretion system C-terminal sorting" evidence="3">
    <location>
        <begin position="45"/>
        <end position="114"/>
    </location>
</feature>
<dbReference type="InterPro" id="IPR026444">
    <property type="entry name" value="Secre_tail"/>
</dbReference>
<evidence type="ECO:0000259" key="3">
    <source>
        <dbReference type="Pfam" id="PF18962"/>
    </source>
</evidence>
<dbReference type="RefSeq" id="WP_195870603.1">
    <property type="nucleotide sequence ID" value="NZ_JADOET010000003.1"/>
</dbReference>
<evidence type="ECO:0000256" key="2">
    <source>
        <dbReference type="SAM" id="SignalP"/>
    </source>
</evidence>
<feature type="signal peptide" evidence="2">
    <location>
        <begin position="1"/>
        <end position="18"/>
    </location>
</feature>
<reference evidence="4 5" key="1">
    <citation type="submission" date="2020-11" db="EMBL/GenBank/DDBJ databases">
        <title>Winogradskyella marina sp. nov., isolated from marine sediment.</title>
        <authorList>
            <person name="Bo J."/>
            <person name="Wang S."/>
            <person name="Song X."/>
            <person name="Du Z."/>
        </authorList>
    </citation>
    <scope>NUCLEOTIDE SEQUENCE [LARGE SCALE GENOMIC DNA]</scope>
    <source>
        <strain evidence="4 5">F6397</strain>
    </source>
</reference>
<comment type="caution">
    <text evidence="4">The sequence shown here is derived from an EMBL/GenBank/DDBJ whole genome shotgun (WGS) entry which is preliminary data.</text>
</comment>
<dbReference type="NCBIfam" id="TIGR04183">
    <property type="entry name" value="Por_Secre_tail"/>
    <property type="match status" value="1"/>
</dbReference>
<keyword evidence="5" id="KW-1185">Reference proteome</keyword>
<proteinExistence type="predicted"/>
<dbReference type="EMBL" id="JADOET010000003">
    <property type="protein sequence ID" value="MBF8149325.1"/>
    <property type="molecule type" value="Genomic_DNA"/>
</dbReference>
<dbReference type="Proteomes" id="UP000611215">
    <property type="component" value="Unassembled WGS sequence"/>
</dbReference>
<evidence type="ECO:0000313" key="5">
    <source>
        <dbReference type="Proteomes" id="UP000611215"/>
    </source>
</evidence>
<evidence type="ECO:0000313" key="4">
    <source>
        <dbReference type="EMBL" id="MBF8149325.1"/>
    </source>
</evidence>
<name>A0ABS0EIM0_9FLAO</name>